<dbReference type="PANTHER" id="PTHR24559">
    <property type="entry name" value="TRANSPOSON TY3-I GAG-POL POLYPROTEIN"/>
    <property type="match status" value="1"/>
</dbReference>
<dbReference type="InterPro" id="IPR053134">
    <property type="entry name" value="RNA-dir_DNA_polymerase"/>
</dbReference>
<dbReference type="InterPro" id="IPR043128">
    <property type="entry name" value="Rev_trsase/Diguanyl_cyclase"/>
</dbReference>
<reference evidence="2 3" key="1">
    <citation type="journal article" date="2018" name="PLoS Genet.">
        <title>Population sequencing reveals clonal diversity and ancestral inbreeding in the grapevine cultivar Chardonnay.</title>
        <authorList>
            <person name="Roach M.J."/>
            <person name="Johnson D.L."/>
            <person name="Bohlmann J."/>
            <person name="van Vuuren H.J."/>
            <person name="Jones S.J."/>
            <person name="Pretorius I.S."/>
            <person name="Schmidt S.A."/>
            <person name="Borneman A.R."/>
        </authorList>
    </citation>
    <scope>NUCLEOTIDE SEQUENCE [LARGE SCALE GENOMIC DNA]</scope>
    <source>
        <strain evidence="3">cv. Chardonnay</strain>
        <tissue evidence="2">Leaf</tissue>
    </source>
</reference>
<protein>
    <submittedName>
        <fullName evidence="2">RNA-directed DNA polymerase-like</fullName>
    </submittedName>
</protein>
<dbReference type="InterPro" id="IPR043502">
    <property type="entry name" value="DNA/RNA_pol_sf"/>
</dbReference>
<dbReference type="SUPFAM" id="SSF56672">
    <property type="entry name" value="DNA/RNA polymerases"/>
    <property type="match status" value="1"/>
</dbReference>
<dbReference type="Pfam" id="PF00078">
    <property type="entry name" value="RVT_1"/>
    <property type="match status" value="1"/>
</dbReference>
<comment type="caution">
    <text evidence="2">The sequence shown here is derived from an EMBL/GenBank/DDBJ whole genome shotgun (WGS) entry which is preliminary data.</text>
</comment>
<dbReference type="InterPro" id="IPR000477">
    <property type="entry name" value="RT_dom"/>
</dbReference>
<feature type="domain" description="Reverse transcriptase" evidence="1">
    <location>
        <begin position="261"/>
        <end position="367"/>
    </location>
</feature>
<name>A0A438DHQ4_VITVI</name>
<dbReference type="Gene3D" id="3.30.70.270">
    <property type="match status" value="1"/>
</dbReference>
<evidence type="ECO:0000259" key="1">
    <source>
        <dbReference type="Pfam" id="PF00078"/>
    </source>
</evidence>
<dbReference type="Gene3D" id="2.40.70.10">
    <property type="entry name" value="Acid Proteases"/>
    <property type="match status" value="1"/>
</dbReference>
<dbReference type="GO" id="GO:0003964">
    <property type="term" value="F:RNA-directed DNA polymerase activity"/>
    <property type="evidence" value="ECO:0007669"/>
    <property type="project" value="UniProtKB-KW"/>
</dbReference>
<dbReference type="EMBL" id="QGNW01001617">
    <property type="protein sequence ID" value="RVW34981.1"/>
    <property type="molecule type" value="Genomic_DNA"/>
</dbReference>
<keyword evidence="2" id="KW-0808">Transferase</keyword>
<dbReference type="AlphaFoldDB" id="A0A438DHQ4"/>
<dbReference type="PANTHER" id="PTHR24559:SF443">
    <property type="entry name" value="RNA-DIRECTED DNA POLYMERASE HOMOLOG"/>
    <property type="match status" value="1"/>
</dbReference>
<sequence>MAHESLKKLKQTSFIRDYVKEFSSSILDIKDMSKVDKLFNFMSRLQAWIQTELRRQGMKDLLAAMATKGYLVYHKLNSSSTTTQKRKNQQQQSCKKGGVHVLQEVKWEIKQKEKLNALIAAEMENSETKTLTQKVVALVDSGATHHFVSTREATRLGLKLSKDDSKLKAMNSEAQETHDLAKNVKKGLRKGQLTYVTTLIEIKLDKMVKVPYAIVPILQEYIDVMPPELPKKLPPRRFIDHQIEVDTTFKSTIGAPILFQKKQDGSLQMCIGYWALNKVTKKNKYTIPLVVDLFDGLSKAKYFTKIDLRSRHWQVRIETICVTRYGSYEFLVVPFGLTNAPATFGNFMSDVLFDFLHSFVVVYLDDMCGTDSRYAWEDLRQIMGDMSWHWDKPKQDVMLLKL</sequence>
<dbReference type="Proteomes" id="UP000288805">
    <property type="component" value="Unassembled WGS sequence"/>
</dbReference>
<dbReference type="InterPro" id="IPR021109">
    <property type="entry name" value="Peptidase_aspartic_dom_sf"/>
</dbReference>
<dbReference type="CDD" id="cd01647">
    <property type="entry name" value="RT_LTR"/>
    <property type="match status" value="1"/>
</dbReference>
<organism evidence="2 3">
    <name type="scientific">Vitis vinifera</name>
    <name type="common">Grape</name>
    <dbReference type="NCBI Taxonomy" id="29760"/>
    <lineage>
        <taxon>Eukaryota</taxon>
        <taxon>Viridiplantae</taxon>
        <taxon>Streptophyta</taxon>
        <taxon>Embryophyta</taxon>
        <taxon>Tracheophyta</taxon>
        <taxon>Spermatophyta</taxon>
        <taxon>Magnoliopsida</taxon>
        <taxon>eudicotyledons</taxon>
        <taxon>Gunneridae</taxon>
        <taxon>Pentapetalae</taxon>
        <taxon>rosids</taxon>
        <taxon>Vitales</taxon>
        <taxon>Vitaceae</taxon>
        <taxon>Viteae</taxon>
        <taxon>Vitis</taxon>
    </lineage>
</organism>
<gene>
    <name evidence="2" type="primary">RRPO_102</name>
    <name evidence="2" type="ORF">CK203_092539</name>
</gene>
<evidence type="ECO:0000313" key="2">
    <source>
        <dbReference type="EMBL" id="RVW34981.1"/>
    </source>
</evidence>
<keyword evidence="2" id="KW-0695">RNA-directed DNA polymerase</keyword>
<dbReference type="Gene3D" id="3.10.10.10">
    <property type="entry name" value="HIV Type 1 Reverse Transcriptase, subunit A, domain 1"/>
    <property type="match status" value="1"/>
</dbReference>
<evidence type="ECO:0000313" key="3">
    <source>
        <dbReference type="Proteomes" id="UP000288805"/>
    </source>
</evidence>
<proteinExistence type="predicted"/>
<accession>A0A438DHQ4</accession>
<keyword evidence="2" id="KW-0548">Nucleotidyltransferase</keyword>